<dbReference type="SUPFAM" id="SSF53335">
    <property type="entry name" value="S-adenosyl-L-methionine-dependent methyltransferases"/>
    <property type="match status" value="1"/>
</dbReference>
<sequence length="309" mass="34242">MTPKELNLSVSDDNLNFKEFSKQPEYVEVNRGLIQKLVSQLPAVFCHVDVATGTGLVPRLIIEEATEENKEGEVIGLDPNVTSLNIAGRNILGSRGISVKFIEGMGQDLKQLLNGIIPPGGVDGVSILDALHEIRKDEDKVEVIGAMAEILKPGGLLAFNSAFTTEAISIDPMSWGKLKLRAMGILGRKRDKQIQGLLIHPPWKYKQMIENAGLEVIYEAKKTVNLTREALLTISKYPPFFRGALEDMRGQEGFSDIEKSSALVQAVKELGVLGVLVFPRVWYEIIARKPYTLDKTLQRSGIIYERSEK</sequence>
<evidence type="ECO:0000313" key="3">
    <source>
        <dbReference type="Proteomes" id="UP000231371"/>
    </source>
</evidence>
<feature type="domain" description="Methyltransferase" evidence="1">
    <location>
        <begin position="48"/>
        <end position="155"/>
    </location>
</feature>
<comment type="caution">
    <text evidence="2">The sequence shown here is derived from an EMBL/GenBank/DDBJ whole genome shotgun (WGS) entry which is preliminary data.</text>
</comment>
<dbReference type="Gene3D" id="3.40.50.150">
    <property type="entry name" value="Vaccinia Virus protein VP39"/>
    <property type="match status" value="1"/>
</dbReference>
<dbReference type="Pfam" id="PF13649">
    <property type="entry name" value="Methyltransf_25"/>
    <property type="match status" value="1"/>
</dbReference>
<protein>
    <recommendedName>
        <fullName evidence="1">Methyltransferase domain-containing protein</fullName>
    </recommendedName>
</protein>
<reference evidence="2 3" key="1">
    <citation type="submission" date="2017-09" db="EMBL/GenBank/DDBJ databases">
        <title>Depth-based differentiation of microbial function through sediment-hosted aquifers and enrichment of novel symbionts in the deep terrestrial subsurface.</title>
        <authorList>
            <person name="Probst A.J."/>
            <person name="Ladd B."/>
            <person name="Jarett J.K."/>
            <person name="Geller-Mcgrath D.E."/>
            <person name="Sieber C.M."/>
            <person name="Emerson J.B."/>
            <person name="Anantharaman K."/>
            <person name="Thomas B.C."/>
            <person name="Malmstrom R."/>
            <person name="Stieglmeier M."/>
            <person name="Klingl A."/>
            <person name="Woyke T."/>
            <person name="Ryan C.M."/>
            <person name="Banfield J.F."/>
        </authorList>
    </citation>
    <scope>NUCLEOTIDE SEQUENCE [LARGE SCALE GENOMIC DNA]</scope>
    <source>
        <strain evidence="2">CG11_big_fil_rev_8_21_14_0_20_40_12</strain>
    </source>
</reference>
<proteinExistence type="predicted"/>
<organism evidence="2 3">
    <name type="scientific">Candidatus Shapirobacteria bacterium CG11_big_fil_rev_8_21_14_0_20_40_12</name>
    <dbReference type="NCBI Taxonomy" id="1974889"/>
    <lineage>
        <taxon>Bacteria</taxon>
        <taxon>Candidatus Shapironibacteriota</taxon>
    </lineage>
</organism>
<dbReference type="AlphaFoldDB" id="A0A2H0KH27"/>
<dbReference type="CDD" id="cd02440">
    <property type="entry name" value="AdoMet_MTases"/>
    <property type="match status" value="1"/>
</dbReference>
<dbReference type="EMBL" id="PCVI01000053">
    <property type="protein sequence ID" value="PIQ69893.1"/>
    <property type="molecule type" value="Genomic_DNA"/>
</dbReference>
<gene>
    <name evidence="2" type="ORF">COV89_03320</name>
</gene>
<evidence type="ECO:0000259" key="1">
    <source>
        <dbReference type="Pfam" id="PF13649"/>
    </source>
</evidence>
<dbReference type="InterPro" id="IPR029063">
    <property type="entry name" value="SAM-dependent_MTases_sf"/>
</dbReference>
<name>A0A2H0KH27_9BACT</name>
<evidence type="ECO:0000313" key="2">
    <source>
        <dbReference type="EMBL" id="PIQ69893.1"/>
    </source>
</evidence>
<dbReference type="Proteomes" id="UP000231371">
    <property type="component" value="Unassembled WGS sequence"/>
</dbReference>
<dbReference type="InterPro" id="IPR041698">
    <property type="entry name" value="Methyltransf_25"/>
</dbReference>
<accession>A0A2H0KH27</accession>